<evidence type="ECO:0000256" key="8">
    <source>
        <dbReference type="PROSITE-ProRule" id="PRU10052"/>
    </source>
</evidence>
<dbReference type="Proteomes" id="UP000817658">
    <property type="component" value="Chromosome 1"/>
</dbReference>
<keyword evidence="5 9" id="KW-0378">Hydrolase</keyword>
<organism evidence="10">
    <name type="scientific">Oryza sativa subsp. japonica</name>
    <name type="common">Rice</name>
    <dbReference type="NCBI Taxonomy" id="39947"/>
    <lineage>
        <taxon>Eukaryota</taxon>
        <taxon>Viridiplantae</taxon>
        <taxon>Streptophyta</taxon>
        <taxon>Embryophyta</taxon>
        <taxon>Tracheophyta</taxon>
        <taxon>Spermatophyta</taxon>
        <taxon>Magnoliopsida</taxon>
        <taxon>Liliopsida</taxon>
        <taxon>Poales</taxon>
        <taxon>Poaceae</taxon>
        <taxon>BOP clade</taxon>
        <taxon>Oryzoideae</taxon>
        <taxon>Oryzeae</taxon>
        <taxon>Oryzinae</taxon>
        <taxon>Oryza</taxon>
        <taxon>Oryza sativa</taxon>
    </lineage>
</organism>
<comment type="subcellular location">
    <subcellularLocation>
        <location evidence="1">Secreted</location>
        <location evidence="1">Cell wall</location>
    </subcellularLocation>
</comment>
<dbReference type="SMART" id="SM00710">
    <property type="entry name" value="PbH1"/>
    <property type="match status" value="5"/>
</dbReference>
<keyword evidence="3" id="KW-0134">Cell wall</keyword>
<evidence type="ECO:0000256" key="3">
    <source>
        <dbReference type="ARBA" id="ARBA00022512"/>
    </source>
</evidence>
<name>Q5VR14_ORYSJ</name>
<evidence type="ECO:0000256" key="6">
    <source>
        <dbReference type="ARBA" id="ARBA00023295"/>
    </source>
</evidence>
<evidence type="ECO:0000313" key="10">
    <source>
        <dbReference type="EMBL" id="BAD68111.1"/>
    </source>
</evidence>
<dbReference type="AlphaFoldDB" id="Q5VR14"/>
<evidence type="ECO:0000256" key="2">
    <source>
        <dbReference type="ARBA" id="ARBA00008834"/>
    </source>
</evidence>
<dbReference type="GO" id="GO:0071555">
    <property type="term" value="P:cell wall organization"/>
    <property type="evidence" value="ECO:0007669"/>
    <property type="project" value="UniProtKB-KW"/>
</dbReference>
<dbReference type="InterPro" id="IPR006626">
    <property type="entry name" value="PbH1"/>
</dbReference>
<keyword evidence="6 9" id="KW-0326">Glycosidase</keyword>
<sequence length="457" mass="49588">MATIPEGGSLIMEGDIPGTGLEKIPLIPQKRSELLAHSNSTVNLLEMSRNGRIIAINDTGNPVVPQRIWVEAKYTFVLLLVLTRSSEAQKRPLYNVLDFNATGDGNTDDTKAFLAAWEETCNNEGWPILIIPGGRTFLLKQIKFNGSCKSPIKIQMDGNIVAPNYIWASEADNLITFYSVNNLTLDGNGQIDGKGAIWWTCYTEKKCVYRPVILAFAACNNLSVTNIHLTNSADKHMTVYRCSQVHVHNVTIVAPGDSPNTDGITMAISDHVYISNCSIQSGDDCVSMLSYTTDVNITDITCGPGHGISVGSLGRFETALVERITVSNCNFIGTKNGVRIKSWQGGMGQATGFIFENINMTAVESPIIIDQFYCPQGNCPLKDGGVAISDARFINIRGTSSEQEAIKILCSQSVHCQGIYLSNINLSWENHTALANATILNANGTVEGSVVPKVVFS</sequence>
<keyword evidence="7" id="KW-0961">Cell wall biogenesis/degradation</keyword>
<accession>Q5VR14</accession>
<dbReference type="CAZy" id="GH28">
    <property type="family name" value="Glycoside Hydrolase Family 28"/>
</dbReference>
<proteinExistence type="inferred from homology"/>
<gene>
    <name evidence="10" type="primary">OSJNBa0089K24.3</name>
</gene>
<evidence type="ECO:0000256" key="5">
    <source>
        <dbReference type="ARBA" id="ARBA00022801"/>
    </source>
</evidence>
<protein>
    <submittedName>
        <fullName evidence="10">Putative polygalacturonase</fullName>
    </submittedName>
</protein>
<dbReference type="SUPFAM" id="SSF51126">
    <property type="entry name" value="Pectin lyase-like"/>
    <property type="match status" value="1"/>
</dbReference>
<dbReference type="EMBL" id="AP003215">
    <property type="protein sequence ID" value="BAD68111.1"/>
    <property type="molecule type" value="Genomic_DNA"/>
</dbReference>
<dbReference type="GO" id="GO:0005975">
    <property type="term" value="P:carbohydrate metabolic process"/>
    <property type="evidence" value="ECO:0007669"/>
    <property type="project" value="InterPro"/>
</dbReference>
<dbReference type="InterPro" id="IPR000743">
    <property type="entry name" value="Glyco_hydro_28"/>
</dbReference>
<evidence type="ECO:0000256" key="9">
    <source>
        <dbReference type="RuleBase" id="RU361169"/>
    </source>
</evidence>
<evidence type="ECO:0000256" key="1">
    <source>
        <dbReference type="ARBA" id="ARBA00004191"/>
    </source>
</evidence>
<dbReference type="Pfam" id="PF00295">
    <property type="entry name" value="Glyco_hydro_28"/>
    <property type="match status" value="1"/>
</dbReference>
<dbReference type="FunFam" id="2.160.20.10:FF:000155">
    <property type="entry name" value="Os01g0172900 protein"/>
    <property type="match status" value="1"/>
</dbReference>
<feature type="active site" evidence="8">
    <location>
        <position position="306"/>
    </location>
</feature>
<dbReference type="PANTHER" id="PTHR31375">
    <property type="match status" value="1"/>
</dbReference>
<dbReference type="PROSITE" id="PS00502">
    <property type="entry name" value="POLYGALACTURONASE"/>
    <property type="match status" value="1"/>
</dbReference>
<reference evidence="10" key="1">
    <citation type="journal article" date="2002" name="Nature">
        <title>The genome sequence and structure of rice chromosome 1.</title>
        <authorList>
            <person name="Sasaki T."/>
            <person name="Matsumoto T."/>
            <person name="Yamamoto K."/>
            <person name="Sakata K."/>
            <person name="Baba T."/>
            <person name="Katayose Y."/>
            <person name="Wu J."/>
            <person name="Niimura Y."/>
            <person name="Cheng Z."/>
            <person name="Nagamura Y."/>
            <person name="Antonio B.A."/>
            <person name="Kanamori H."/>
            <person name="Hosokawa S."/>
            <person name="Masukawa M."/>
            <person name="Arikawa K."/>
            <person name="Chiden Y."/>
            <person name="Hayashi M."/>
            <person name="Okamoto M."/>
            <person name="Ando T."/>
            <person name="Aoki H."/>
            <person name="Arita K."/>
            <person name="Hamada M."/>
            <person name="Harada C."/>
            <person name="Hijishita S."/>
            <person name="Honda M."/>
            <person name="Ichikawa Y."/>
            <person name="Idonuma A."/>
            <person name="Iijima M."/>
            <person name="Ikeda M."/>
            <person name="Ikeno M."/>
            <person name="Itoh S."/>
            <person name="Itoh T."/>
            <person name="Itoh Y."/>
            <person name="Itoh Y."/>
            <person name="Iwabuchi A."/>
            <person name="Kamiya K."/>
            <person name="Karasawa W."/>
            <person name="Katagiri S."/>
            <person name="Kikuta A."/>
            <person name="Kobayashi N."/>
            <person name="Kono I."/>
            <person name="Machita K."/>
            <person name="Maehara T."/>
            <person name="Mizuno H."/>
            <person name="Mizubayashi T."/>
            <person name="Mukai Y."/>
            <person name="Nagasaki H."/>
            <person name="Nakashima M."/>
            <person name="Nakama Y."/>
            <person name="Nakamichi Y."/>
            <person name="Nakamura M."/>
            <person name="Namiki N."/>
            <person name="Negishi M."/>
            <person name="Ohta I."/>
            <person name="Ono N."/>
            <person name="Saji S."/>
            <person name="Sakai K."/>
            <person name="Shibata M."/>
            <person name="Shimokawa T."/>
            <person name="Shomura A."/>
            <person name="Song J."/>
            <person name="Takazaki Y."/>
            <person name="Terasawa K."/>
            <person name="Tsuji K."/>
            <person name="Waki K."/>
            <person name="Yamagata H."/>
            <person name="Yamane H."/>
            <person name="Yoshiki S."/>
            <person name="Yoshihara R."/>
            <person name="Yukawa K."/>
            <person name="Zhong H."/>
            <person name="Iwama H."/>
            <person name="Endo T."/>
            <person name="Ito H."/>
            <person name="Hahn J.H."/>
            <person name="Kim H.I."/>
            <person name="Eun M.Y."/>
            <person name="Yano M."/>
            <person name="Jiang J."/>
            <person name="Gojobori T."/>
        </authorList>
    </citation>
    <scope>NUCLEOTIDE SEQUENCE [LARGE SCALE GENOMIC DNA]</scope>
</reference>
<dbReference type="Gene3D" id="2.160.20.10">
    <property type="entry name" value="Single-stranded right-handed beta-helix, Pectin lyase-like"/>
    <property type="match status" value="1"/>
</dbReference>
<keyword evidence="4" id="KW-0964">Secreted</keyword>
<evidence type="ECO:0000256" key="4">
    <source>
        <dbReference type="ARBA" id="ARBA00022525"/>
    </source>
</evidence>
<comment type="similarity">
    <text evidence="2 9">Belongs to the glycosyl hydrolase 28 family.</text>
</comment>
<dbReference type="InterPro" id="IPR012334">
    <property type="entry name" value="Pectin_lyas_fold"/>
</dbReference>
<dbReference type="GO" id="GO:0004650">
    <property type="term" value="F:polygalacturonase activity"/>
    <property type="evidence" value="ECO:0007669"/>
    <property type="project" value="InterPro"/>
</dbReference>
<dbReference type="FunFam" id="2.160.20.10:FF:000113">
    <property type="entry name" value="Os01g0172900 protein"/>
    <property type="match status" value="1"/>
</dbReference>
<dbReference type="InterPro" id="IPR011050">
    <property type="entry name" value="Pectin_lyase_fold/virulence"/>
</dbReference>
<evidence type="ECO:0000256" key="7">
    <source>
        <dbReference type="ARBA" id="ARBA00023316"/>
    </source>
</evidence>